<proteinExistence type="predicted"/>
<dbReference type="EMBL" id="LR797042">
    <property type="protein sequence ID" value="CAB4182743.1"/>
    <property type="molecule type" value="Genomic_DNA"/>
</dbReference>
<evidence type="ECO:0000313" key="2">
    <source>
        <dbReference type="EMBL" id="CAB4199569.1"/>
    </source>
</evidence>
<evidence type="ECO:0000313" key="3">
    <source>
        <dbReference type="EMBL" id="CAB5228372.1"/>
    </source>
</evidence>
<dbReference type="EMBL" id="LR798385">
    <property type="protein sequence ID" value="CAB5228372.1"/>
    <property type="molecule type" value="Genomic_DNA"/>
</dbReference>
<sequence length="55" mass="6063">MSEEYKESPIAARAVLDYPVEELMGVTDCPEGCVVESDGVCPHGWLSAWRTEGMM</sequence>
<protein>
    <submittedName>
        <fullName evidence="1">Uncharacterized protein</fullName>
    </submittedName>
</protein>
<name>A0A6J5QEN4_9CAUD</name>
<reference evidence="1" key="1">
    <citation type="submission" date="2020-05" db="EMBL/GenBank/DDBJ databases">
        <authorList>
            <person name="Chiriac C."/>
            <person name="Salcher M."/>
            <person name="Ghai R."/>
            <person name="Kavagutti S V."/>
        </authorList>
    </citation>
    <scope>NUCLEOTIDE SEQUENCE</scope>
</reference>
<evidence type="ECO:0000313" key="1">
    <source>
        <dbReference type="EMBL" id="CAB4182743.1"/>
    </source>
</evidence>
<accession>A0A6J5QEN4</accession>
<gene>
    <name evidence="1" type="ORF">UFOVP1084_16</name>
    <name evidence="2" type="ORF">UFOVP1328_63</name>
    <name evidence="3" type="ORF">UFOVP1532_31</name>
</gene>
<organism evidence="1">
    <name type="scientific">uncultured Caudovirales phage</name>
    <dbReference type="NCBI Taxonomy" id="2100421"/>
    <lineage>
        <taxon>Viruses</taxon>
        <taxon>Duplodnaviria</taxon>
        <taxon>Heunggongvirae</taxon>
        <taxon>Uroviricota</taxon>
        <taxon>Caudoviricetes</taxon>
        <taxon>Peduoviridae</taxon>
        <taxon>Maltschvirus</taxon>
        <taxon>Maltschvirus maltsch</taxon>
    </lineage>
</organism>
<dbReference type="EMBL" id="LR797278">
    <property type="protein sequence ID" value="CAB4199569.1"/>
    <property type="molecule type" value="Genomic_DNA"/>
</dbReference>